<comment type="similarity">
    <text evidence="3 11 14">Belongs to the phosphoglycerate kinase family.</text>
</comment>
<keyword evidence="7 11" id="KW-0808">Transferase</keyword>
<dbReference type="SUPFAM" id="SSF53748">
    <property type="entry name" value="Phosphoglycerate kinase"/>
    <property type="match status" value="1"/>
</dbReference>
<dbReference type="FunFam" id="3.40.50.1260:FF:000003">
    <property type="entry name" value="Phosphoglycerate kinase"/>
    <property type="match status" value="1"/>
</dbReference>
<dbReference type="InterPro" id="IPR001576">
    <property type="entry name" value="Phosphoglycerate_kinase"/>
</dbReference>
<evidence type="ECO:0000256" key="12">
    <source>
        <dbReference type="PIRSR" id="PIRSR000724-1"/>
    </source>
</evidence>
<evidence type="ECO:0000256" key="7">
    <source>
        <dbReference type="ARBA" id="ARBA00022679"/>
    </source>
</evidence>
<sequence>MKKLSVKDVDLAGKRVLMRVDFNVSIDKKTGKITDDTRIRAALPTIKYILEKGASLVLMSHLGRPKGKVVPELKMDEVAKRLSELLGKDVKKLDSCVGEEVERVVENLKPGEVCLLENTRFYKEETENDLEFAKKLAKLGDIYVNDAFGAAHRAHASTVGVAKFLPAVAGLLMAKEIDVLTELLTNPASPFVAILGGAKVSDKIGVLKNLLKRCQKILIGGGMAYTFLKAQDIPTGRSLVEEDKLQEALDILKEAKNAGCEILLPVDHVVAPEPKSGVETKIVGQKEIPEGWMALDIGPETVKNFCEAIEEAKTVFWNGPLGYFEVEEFGKGTKEVARKLAQVTQKGVTVVVGGGDSIAALKKENLLDKMTHVSTGGGASLEFLEGKELPGIAILKDKE</sequence>
<dbReference type="FunFam" id="3.40.50.1260:FF:000006">
    <property type="entry name" value="Phosphoglycerate kinase"/>
    <property type="match status" value="1"/>
</dbReference>
<dbReference type="GO" id="GO:0006096">
    <property type="term" value="P:glycolytic process"/>
    <property type="evidence" value="ECO:0007669"/>
    <property type="project" value="UniProtKB-UniRule"/>
</dbReference>
<evidence type="ECO:0000256" key="11">
    <source>
        <dbReference type="HAMAP-Rule" id="MF_00145"/>
    </source>
</evidence>
<dbReference type="UniPathway" id="UPA00109">
    <property type="reaction ID" value="UER00185"/>
</dbReference>
<dbReference type="EMBL" id="DRTT01000122">
    <property type="protein sequence ID" value="HHF98709.1"/>
    <property type="molecule type" value="Genomic_DNA"/>
</dbReference>
<comment type="pathway">
    <text evidence="2 11">Carbohydrate degradation; glycolysis; pyruvate from D-glyceraldehyde 3-phosphate: step 2/5.</text>
</comment>
<name>A0A7V5HZC0_UNCAE</name>
<evidence type="ECO:0000256" key="14">
    <source>
        <dbReference type="RuleBase" id="RU000532"/>
    </source>
</evidence>
<dbReference type="Pfam" id="PF00162">
    <property type="entry name" value="PGK"/>
    <property type="match status" value="1"/>
</dbReference>
<keyword evidence="11" id="KW-0324">Glycolysis</keyword>
<dbReference type="HAMAP" id="MF_00145">
    <property type="entry name" value="Phosphoglyc_kinase"/>
    <property type="match status" value="1"/>
</dbReference>
<feature type="binding site" evidence="12">
    <location>
        <position position="38"/>
    </location>
    <ligand>
        <name>(2R)-3-phosphoglycerate</name>
        <dbReference type="ChEBI" id="CHEBI:58272"/>
    </ligand>
</feature>
<proteinExistence type="inferred from homology"/>
<evidence type="ECO:0000256" key="9">
    <source>
        <dbReference type="ARBA" id="ARBA00022777"/>
    </source>
</evidence>
<dbReference type="PIRSF" id="PIRSF000724">
    <property type="entry name" value="Pgk"/>
    <property type="match status" value="1"/>
</dbReference>
<comment type="caution">
    <text evidence="15">The sequence shown here is derived from an EMBL/GenBank/DDBJ whole genome shotgun (WGS) entry which is preliminary data.</text>
</comment>
<comment type="catalytic activity">
    <reaction evidence="1 11 14">
        <text>(2R)-3-phosphoglycerate + ATP = (2R)-3-phospho-glyceroyl phosphate + ADP</text>
        <dbReference type="Rhea" id="RHEA:14801"/>
        <dbReference type="ChEBI" id="CHEBI:30616"/>
        <dbReference type="ChEBI" id="CHEBI:57604"/>
        <dbReference type="ChEBI" id="CHEBI:58272"/>
        <dbReference type="ChEBI" id="CHEBI:456216"/>
        <dbReference type="EC" id="2.7.2.3"/>
    </reaction>
</comment>
<keyword evidence="11" id="KW-0963">Cytoplasm</keyword>
<dbReference type="PRINTS" id="PR00477">
    <property type="entry name" value="PHGLYCKINASE"/>
</dbReference>
<comment type="subcellular location">
    <subcellularLocation>
        <location evidence="11">Cytoplasm</location>
    </subcellularLocation>
</comment>
<dbReference type="PANTHER" id="PTHR11406:SF23">
    <property type="entry name" value="PHOSPHOGLYCERATE KINASE 1, CHLOROPLASTIC-RELATED"/>
    <property type="match status" value="1"/>
</dbReference>
<feature type="binding site" evidence="11">
    <location>
        <position position="120"/>
    </location>
    <ligand>
        <name>substrate</name>
    </ligand>
</feature>
<feature type="binding site" evidence="11 12">
    <location>
        <begin position="21"/>
        <end position="23"/>
    </location>
    <ligand>
        <name>substrate</name>
    </ligand>
</feature>
<evidence type="ECO:0000256" key="4">
    <source>
        <dbReference type="ARBA" id="ARBA00011245"/>
    </source>
</evidence>
<dbReference type="CDD" id="cd00318">
    <property type="entry name" value="Phosphoglycerate_kinase"/>
    <property type="match status" value="1"/>
</dbReference>
<feature type="binding site" evidence="11">
    <location>
        <position position="38"/>
    </location>
    <ligand>
        <name>substrate</name>
    </ligand>
</feature>
<organism evidence="15">
    <name type="scientific">Aerophobetes bacterium</name>
    <dbReference type="NCBI Taxonomy" id="2030807"/>
    <lineage>
        <taxon>Bacteria</taxon>
        <taxon>Candidatus Aerophobota</taxon>
    </lineage>
</organism>
<comment type="caution">
    <text evidence="11">Lacks conserved residue(s) required for the propagation of feature annotation.</text>
</comment>
<dbReference type="GO" id="GO:0006094">
    <property type="term" value="P:gluconeogenesis"/>
    <property type="evidence" value="ECO:0007669"/>
    <property type="project" value="TreeGrafter"/>
</dbReference>
<feature type="binding site" evidence="12">
    <location>
        <position position="153"/>
    </location>
    <ligand>
        <name>(2R)-3-phosphoglycerate</name>
        <dbReference type="ChEBI" id="CHEBI:58272"/>
    </ligand>
</feature>
<dbReference type="GO" id="GO:0005829">
    <property type="term" value="C:cytosol"/>
    <property type="evidence" value="ECO:0007669"/>
    <property type="project" value="TreeGrafter"/>
</dbReference>
<keyword evidence="8 11" id="KW-0547">Nucleotide-binding</keyword>
<dbReference type="Proteomes" id="UP000886070">
    <property type="component" value="Unassembled WGS sequence"/>
</dbReference>
<keyword evidence="10 11" id="KW-0067">ATP-binding</keyword>
<dbReference type="GO" id="GO:0005524">
    <property type="term" value="F:ATP binding"/>
    <property type="evidence" value="ECO:0007669"/>
    <property type="project" value="UniProtKB-KW"/>
</dbReference>
<feature type="binding site" evidence="11 13">
    <location>
        <begin position="354"/>
        <end position="357"/>
    </location>
    <ligand>
        <name>ATP</name>
        <dbReference type="ChEBI" id="CHEBI:30616"/>
    </ligand>
</feature>
<evidence type="ECO:0000256" key="6">
    <source>
        <dbReference type="ARBA" id="ARBA00016471"/>
    </source>
</evidence>
<feature type="binding site" evidence="11 12">
    <location>
        <begin position="61"/>
        <end position="64"/>
    </location>
    <ligand>
        <name>substrate</name>
    </ligand>
</feature>
<evidence type="ECO:0000313" key="15">
    <source>
        <dbReference type="EMBL" id="HHF98709.1"/>
    </source>
</evidence>
<feature type="binding site" evidence="11">
    <location>
        <position position="153"/>
    </location>
    <ligand>
        <name>substrate</name>
    </ligand>
</feature>
<dbReference type="PANTHER" id="PTHR11406">
    <property type="entry name" value="PHOSPHOGLYCERATE KINASE"/>
    <property type="match status" value="1"/>
</dbReference>
<dbReference type="AlphaFoldDB" id="A0A7V5HZC0"/>
<dbReference type="InterPro" id="IPR015824">
    <property type="entry name" value="Phosphoglycerate_kinase_N"/>
</dbReference>
<dbReference type="GO" id="GO:0004618">
    <property type="term" value="F:phosphoglycerate kinase activity"/>
    <property type="evidence" value="ECO:0007669"/>
    <property type="project" value="UniProtKB-UniRule"/>
</dbReference>
<gene>
    <name evidence="11" type="primary">pgk</name>
    <name evidence="15" type="ORF">ENL39_04400</name>
</gene>
<evidence type="ECO:0000256" key="1">
    <source>
        <dbReference type="ARBA" id="ARBA00000642"/>
    </source>
</evidence>
<dbReference type="InterPro" id="IPR036043">
    <property type="entry name" value="Phosphoglycerate_kinase_sf"/>
</dbReference>
<dbReference type="EC" id="2.7.2.3" evidence="5 11"/>
<dbReference type="GO" id="GO:0043531">
    <property type="term" value="F:ADP binding"/>
    <property type="evidence" value="ECO:0007669"/>
    <property type="project" value="TreeGrafter"/>
</dbReference>
<protein>
    <recommendedName>
        <fullName evidence="6 11">Phosphoglycerate kinase</fullName>
        <ecNumber evidence="5 11">2.7.2.3</ecNumber>
    </recommendedName>
</protein>
<evidence type="ECO:0000256" key="10">
    <source>
        <dbReference type="ARBA" id="ARBA00022840"/>
    </source>
</evidence>
<feature type="binding site" evidence="12">
    <location>
        <position position="120"/>
    </location>
    <ligand>
        <name>(2R)-3-phosphoglycerate</name>
        <dbReference type="ChEBI" id="CHEBI:58272"/>
    </ligand>
</feature>
<evidence type="ECO:0000256" key="13">
    <source>
        <dbReference type="PIRSR" id="PIRSR000724-2"/>
    </source>
</evidence>
<evidence type="ECO:0000256" key="3">
    <source>
        <dbReference type="ARBA" id="ARBA00008982"/>
    </source>
</evidence>
<evidence type="ECO:0000256" key="8">
    <source>
        <dbReference type="ARBA" id="ARBA00022741"/>
    </source>
</evidence>
<evidence type="ECO:0000256" key="2">
    <source>
        <dbReference type="ARBA" id="ARBA00004838"/>
    </source>
</evidence>
<accession>A0A7V5HZC0</accession>
<keyword evidence="9 11" id="KW-0418">Kinase</keyword>
<feature type="binding site" evidence="11 13">
    <location>
        <position position="325"/>
    </location>
    <ligand>
        <name>ATP</name>
        <dbReference type="ChEBI" id="CHEBI:30616"/>
    </ligand>
</feature>
<evidence type="ECO:0000256" key="5">
    <source>
        <dbReference type="ARBA" id="ARBA00013061"/>
    </source>
</evidence>
<feature type="binding site" evidence="11 13">
    <location>
        <position position="203"/>
    </location>
    <ligand>
        <name>ATP</name>
        <dbReference type="ChEBI" id="CHEBI:30616"/>
    </ligand>
</feature>
<dbReference type="Gene3D" id="3.40.50.1260">
    <property type="entry name" value="Phosphoglycerate kinase, N-terminal domain"/>
    <property type="match status" value="2"/>
</dbReference>
<comment type="subunit">
    <text evidence="4 11">Monomer.</text>
</comment>
<reference evidence="15" key="1">
    <citation type="journal article" date="2020" name="mSystems">
        <title>Genome- and Community-Level Interaction Insights into Carbon Utilization and Element Cycling Functions of Hydrothermarchaeota in Hydrothermal Sediment.</title>
        <authorList>
            <person name="Zhou Z."/>
            <person name="Liu Y."/>
            <person name="Xu W."/>
            <person name="Pan J."/>
            <person name="Luo Z.H."/>
            <person name="Li M."/>
        </authorList>
    </citation>
    <scope>NUCLEOTIDE SEQUENCE [LARGE SCALE GENOMIC DNA]</scope>
    <source>
        <strain evidence="15">HyVt-92</strain>
    </source>
</reference>